<dbReference type="PANTHER" id="PTHR22900">
    <property type="entry name" value="PROTEIN CBG14245-RELATED"/>
    <property type="match status" value="1"/>
</dbReference>
<dbReference type="OrthoDB" id="408912at2759"/>
<dbReference type="Proteomes" id="UP000252519">
    <property type="component" value="Unassembled WGS sequence"/>
</dbReference>
<dbReference type="GO" id="GO:1902884">
    <property type="term" value="P:positive regulation of response to oxidative stress"/>
    <property type="evidence" value="ECO:0007669"/>
    <property type="project" value="InterPro"/>
</dbReference>
<keyword evidence="2" id="KW-1185">Reference proteome</keyword>
<organism evidence="1 2">
    <name type="scientific">Ancylostoma caninum</name>
    <name type="common">Dog hookworm</name>
    <dbReference type="NCBI Taxonomy" id="29170"/>
    <lineage>
        <taxon>Eukaryota</taxon>
        <taxon>Metazoa</taxon>
        <taxon>Ecdysozoa</taxon>
        <taxon>Nematoda</taxon>
        <taxon>Chromadorea</taxon>
        <taxon>Rhabditida</taxon>
        <taxon>Rhabditina</taxon>
        <taxon>Rhabditomorpha</taxon>
        <taxon>Strongyloidea</taxon>
        <taxon>Ancylostomatidae</taxon>
        <taxon>Ancylostomatinae</taxon>
        <taxon>Ancylostoma</taxon>
    </lineage>
</organism>
<dbReference type="Pfam" id="PF03567">
    <property type="entry name" value="Sulfotransfer_2"/>
    <property type="match status" value="1"/>
</dbReference>
<dbReference type="AlphaFoldDB" id="A0A368GPP8"/>
<dbReference type="GO" id="GO:0016020">
    <property type="term" value="C:membrane"/>
    <property type="evidence" value="ECO:0007669"/>
    <property type="project" value="InterPro"/>
</dbReference>
<evidence type="ECO:0008006" key="3">
    <source>
        <dbReference type="Google" id="ProtNLM"/>
    </source>
</evidence>
<proteinExistence type="predicted"/>
<dbReference type="PANTHER" id="PTHR22900:SF11">
    <property type="entry name" value="PROTEIN CBG01579"/>
    <property type="match status" value="1"/>
</dbReference>
<protein>
    <recommendedName>
        <fullName evidence="3">Sulfotransferase family protein</fullName>
    </recommendedName>
</protein>
<dbReference type="InterPro" id="IPR007669">
    <property type="entry name" value="Chst-1-like"/>
</dbReference>
<dbReference type="InterPro" id="IPR005331">
    <property type="entry name" value="Sulfotransferase"/>
</dbReference>
<dbReference type="GO" id="GO:0047756">
    <property type="term" value="F:chondroitin 4-sulfotransferase activity"/>
    <property type="evidence" value="ECO:0007669"/>
    <property type="project" value="InterPro"/>
</dbReference>
<comment type="caution">
    <text evidence="1">The sequence shown here is derived from an EMBL/GenBank/DDBJ whole genome shotgun (WGS) entry which is preliminary data.</text>
</comment>
<dbReference type="EMBL" id="JOJR01000117">
    <property type="protein sequence ID" value="RCN44897.1"/>
    <property type="molecule type" value="Genomic_DNA"/>
</dbReference>
<sequence length="347" mass="40306">MGSSQSGLLPQYSFLYRSPAQKSMLRNLALTFLSFFATSLFLDYVAYPSTISGTSVEIATETSSLPVVQKSFDEILYKINTKTLETAPFIAEHLVPPFHDYWSVYVTSPAYNLSTCLVEKTMTTLRSAIMCYLSFHDEFVGNNRTISTETHNTRYCFEDNTFLKFQEAQASIVGNETLFSVVRHPIDRFLSGYVDKCIREASRDYRCYGCNEDLNCFVQKLYEYLWSAYSTNSTEYDFDLAHFAPQTWYCEYGRNLNNYILVKYSPKTEEIVRQLDAVFEKAGVPESYRSEIASEIRKQKSNNSTSEKAYRDEVQRHLFSDEKTFRRLVQIYYYDFVTFGFPLPTFL</sequence>
<reference evidence="1 2" key="1">
    <citation type="submission" date="2014-10" db="EMBL/GenBank/DDBJ databases">
        <title>Draft genome of the hookworm Ancylostoma caninum.</title>
        <authorList>
            <person name="Mitreva M."/>
        </authorList>
    </citation>
    <scope>NUCLEOTIDE SEQUENCE [LARGE SCALE GENOMIC DNA]</scope>
    <source>
        <strain evidence="1 2">Baltimore</strain>
    </source>
</reference>
<dbReference type="STRING" id="29170.A0A368GPP8"/>
<dbReference type="GO" id="GO:0050650">
    <property type="term" value="P:chondroitin sulfate proteoglycan biosynthetic process"/>
    <property type="evidence" value="ECO:0007669"/>
    <property type="project" value="InterPro"/>
</dbReference>
<gene>
    <name evidence="1" type="ORF">ANCCAN_09093</name>
</gene>
<accession>A0A368GPP8</accession>
<name>A0A368GPP8_ANCCA</name>
<evidence type="ECO:0000313" key="1">
    <source>
        <dbReference type="EMBL" id="RCN44897.1"/>
    </source>
</evidence>
<evidence type="ECO:0000313" key="2">
    <source>
        <dbReference type="Proteomes" id="UP000252519"/>
    </source>
</evidence>